<feature type="transmembrane region" description="Helical" evidence="7">
    <location>
        <begin position="43"/>
        <end position="67"/>
    </location>
</feature>
<accession>A0A8T0DJF5</accession>
<evidence type="ECO:0000256" key="1">
    <source>
        <dbReference type="ARBA" id="ARBA00004141"/>
    </source>
</evidence>
<reference evidence="8 9" key="1">
    <citation type="submission" date="2019-07" db="EMBL/GenBank/DDBJ databases">
        <title>Annotation for the trematode Paragonimus westermani.</title>
        <authorList>
            <person name="Choi Y.-J."/>
        </authorList>
    </citation>
    <scope>NUCLEOTIDE SEQUENCE [LARGE SCALE GENOMIC DNA]</scope>
    <source>
        <strain evidence="8">180907_Pwestermani</strain>
    </source>
</reference>
<keyword evidence="5 7" id="KW-0472">Membrane</keyword>
<evidence type="ECO:0000313" key="8">
    <source>
        <dbReference type="EMBL" id="KAF8567422.1"/>
    </source>
</evidence>
<dbReference type="EMBL" id="JTDF01003870">
    <property type="protein sequence ID" value="KAF8567422.1"/>
    <property type="molecule type" value="Genomic_DNA"/>
</dbReference>
<name>A0A8T0DJF5_9TREM</name>
<feature type="non-terminal residue" evidence="8">
    <location>
        <position position="1"/>
    </location>
</feature>
<dbReference type="OrthoDB" id="6271936at2759"/>
<keyword evidence="6" id="KW-0325">Glycoprotein</keyword>
<feature type="transmembrane region" description="Helical" evidence="7">
    <location>
        <begin position="373"/>
        <end position="395"/>
    </location>
</feature>
<evidence type="ECO:0000256" key="6">
    <source>
        <dbReference type="ARBA" id="ARBA00023180"/>
    </source>
</evidence>
<sequence>ATFNSSTIKSLVSNTFLKRDPTFRVLDVLPAEVRPTETGGSNYLLFLVVGAATFLITLALVIATLIISCLRQRSGSKSKGGKTTYIALGISTLVMLVFAVFCFIFACLAFDYVAKGVGTSSDTPSGNSSGLRQTLNSLFNETKQLLQEVPENGRRITNSTLHSVQDSVFKELGFLIPDILDQLLVAYKARALLDLAKELANTVGWMGNTTTYILREQEKLVFGIQWFQGNMSEHQKALNESLTILCPQIPTEDGRKRCQGFADQLSLFNVNFNASQLLTEPSKALSDLASVFGTNMTQLVEKFSNLDGEVRKQTDAVLAQIRGQLDLQKQFQPLLNIWDSLSGNVMQPVVSQLDKLQPAVDSATKTVANVMPIVGYVLCVIYTLFFVVILIYLVLIGLEAKKRDLLDSDSISDPKGTPRKSRNLIALGQCLPLFAIIIVPILVVLGVILISVVGVLNNEGCRYVERDTSIRITDAALNLYLKYTWPKLIAEQSIDPKIISLLELPVPQNVYSGLRFTCQKSANSSTPPGLLPSVGLKNLVNVSAVVYQPEVQRVINDSEQSLVDEIKKLDFSKVLPSNLDELLQSVGNIKNNLKNANYSSTIDLLRRPIVDVEGIRNYLNQMRQMVSLVPGQHTEVTKIRKTADDIEVTLGNVTHLSESAKRLADAFDTLWKFENLTVQLDKLNSTVSDAQQILKNNTAVEEPVSRIYRERMDRMFINLTRGLEQVMTRFTTNVLLCDRLNVILVSVQSVACGSSGMLNRIGAYMFTVLLLACPLVLTVLLFQLFLRQHQRLCLSSRS</sequence>
<keyword evidence="9" id="KW-1185">Reference proteome</keyword>
<protein>
    <recommendedName>
        <fullName evidence="10">Prominin</fullName>
    </recommendedName>
</protein>
<evidence type="ECO:0000256" key="4">
    <source>
        <dbReference type="ARBA" id="ARBA00022989"/>
    </source>
</evidence>
<evidence type="ECO:0000256" key="2">
    <source>
        <dbReference type="ARBA" id="ARBA00006058"/>
    </source>
</evidence>
<evidence type="ECO:0000256" key="5">
    <source>
        <dbReference type="ARBA" id="ARBA00023136"/>
    </source>
</evidence>
<comment type="similarity">
    <text evidence="2">Belongs to the prominin family.</text>
</comment>
<dbReference type="PANTHER" id="PTHR22730:SF1">
    <property type="entry name" value="PROMININ-LIKE PROTEIN"/>
    <property type="match status" value="1"/>
</dbReference>
<feature type="transmembrane region" description="Helical" evidence="7">
    <location>
        <begin position="88"/>
        <end position="114"/>
    </location>
</feature>
<dbReference type="PANTHER" id="PTHR22730">
    <property type="entry name" value="PROMININ PROM PROTEIN"/>
    <property type="match status" value="1"/>
</dbReference>
<keyword evidence="3 7" id="KW-0812">Transmembrane</keyword>
<dbReference type="Proteomes" id="UP000699462">
    <property type="component" value="Unassembled WGS sequence"/>
</dbReference>
<dbReference type="AlphaFoldDB" id="A0A8T0DJF5"/>
<proteinExistence type="inferred from homology"/>
<comment type="subcellular location">
    <subcellularLocation>
        <location evidence="1">Membrane</location>
        <topology evidence="1">Multi-pass membrane protein</topology>
    </subcellularLocation>
</comment>
<feature type="transmembrane region" description="Helical" evidence="7">
    <location>
        <begin position="761"/>
        <end position="786"/>
    </location>
</feature>
<evidence type="ECO:0000256" key="3">
    <source>
        <dbReference type="ARBA" id="ARBA00022692"/>
    </source>
</evidence>
<dbReference type="GO" id="GO:0016020">
    <property type="term" value="C:membrane"/>
    <property type="evidence" value="ECO:0007669"/>
    <property type="project" value="UniProtKB-SubCell"/>
</dbReference>
<gene>
    <name evidence="8" type="ORF">P879_05956</name>
</gene>
<feature type="transmembrane region" description="Helical" evidence="7">
    <location>
        <begin position="430"/>
        <end position="456"/>
    </location>
</feature>
<dbReference type="InterPro" id="IPR008795">
    <property type="entry name" value="Prominin"/>
</dbReference>
<dbReference type="Pfam" id="PF05478">
    <property type="entry name" value="Prominin"/>
    <property type="match status" value="1"/>
</dbReference>
<keyword evidence="4 7" id="KW-1133">Transmembrane helix</keyword>
<evidence type="ECO:0000256" key="7">
    <source>
        <dbReference type="SAM" id="Phobius"/>
    </source>
</evidence>
<comment type="caution">
    <text evidence="8">The sequence shown here is derived from an EMBL/GenBank/DDBJ whole genome shotgun (WGS) entry which is preliminary data.</text>
</comment>
<organism evidence="8 9">
    <name type="scientific">Paragonimus westermani</name>
    <dbReference type="NCBI Taxonomy" id="34504"/>
    <lineage>
        <taxon>Eukaryota</taxon>
        <taxon>Metazoa</taxon>
        <taxon>Spiralia</taxon>
        <taxon>Lophotrochozoa</taxon>
        <taxon>Platyhelminthes</taxon>
        <taxon>Trematoda</taxon>
        <taxon>Digenea</taxon>
        <taxon>Plagiorchiida</taxon>
        <taxon>Troglotremata</taxon>
        <taxon>Troglotrematidae</taxon>
        <taxon>Paragonimus</taxon>
    </lineage>
</organism>
<evidence type="ECO:0008006" key="10">
    <source>
        <dbReference type="Google" id="ProtNLM"/>
    </source>
</evidence>
<evidence type="ECO:0000313" key="9">
    <source>
        <dbReference type="Proteomes" id="UP000699462"/>
    </source>
</evidence>